<keyword evidence="3" id="KW-0812">Transmembrane</keyword>
<reference evidence="5" key="1">
    <citation type="submission" date="2021-01" db="EMBL/GenBank/DDBJ databases">
        <authorList>
            <person name="Corre E."/>
            <person name="Pelletier E."/>
            <person name="Niang G."/>
            <person name="Scheremetjew M."/>
            <person name="Finn R."/>
            <person name="Kale V."/>
            <person name="Holt S."/>
            <person name="Cochrane G."/>
            <person name="Meng A."/>
            <person name="Brown T."/>
            <person name="Cohen L."/>
        </authorList>
    </citation>
    <scope>NUCLEOTIDE SEQUENCE</scope>
    <source>
        <strain evidence="5">FSP1.4</strain>
    </source>
</reference>
<name>A0A7S3NBC7_9SPIT</name>
<dbReference type="PANTHER" id="PTHR11206">
    <property type="entry name" value="MULTIDRUG RESISTANCE PROTEIN"/>
    <property type="match status" value="1"/>
</dbReference>
<gene>
    <name evidence="5" type="ORF">EHAR0213_LOCUS15460</name>
</gene>
<keyword evidence="3" id="KW-0472">Membrane</keyword>
<feature type="transmembrane region" description="Helical" evidence="3">
    <location>
        <begin position="105"/>
        <end position="122"/>
    </location>
</feature>
<keyword evidence="4" id="KW-0732">Signal</keyword>
<evidence type="ECO:0000256" key="1">
    <source>
        <dbReference type="ARBA" id="ARBA00010199"/>
    </source>
</evidence>
<keyword evidence="3" id="KW-1133">Transmembrane helix</keyword>
<proteinExistence type="inferred from homology"/>
<dbReference type="GO" id="GO:0042910">
    <property type="term" value="F:xenobiotic transmembrane transporter activity"/>
    <property type="evidence" value="ECO:0007669"/>
    <property type="project" value="InterPro"/>
</dbReference>
<comment type="similarity">
    <text evidence="1">Belongs to the multi antimicrobial extrusion (MATE) (TC 2.A.66.1) family.</text>
</comment>
<feature type="transmembrane region" description="Helical" evidence="3">
    <location>
        <begin position="27"/>
        <end position="48"/>
    </location>
</feature>
<protein>
    <submittedName>
        <fullName evidence="5">Uncharacterized protein</fullName>
    </submittedName>
</protein>
<feature type="transmembrane region" description="Helical" evidence="3">
    <location>
        <begin position="69"/>
        <end position="90"/>
    </location>
</feature>
<accession>A0A7S3NBC7</accession>
<sequence>MVMLLLEFWCFECITLMSGYLGSNEQGATLILLNFLSLIFTVAIGISYSASSLVGNSLGAKKPETAKKYATMSLVLALGLSGLIAVFIILLKSQIAAAFTDHEEIASSVIVLSPVMAFLVFGDFTQTILSGTIRAMGRQKQATVFCILTYWLFITPSAYVFAFQLDLGVAGLWLGYPIGSLFLAASFVWIIHFADWELLSQQAVERVQKESQAVAKADKDNSQELAELKQSSKE</sequence>
<feature type="signal peptide" evidence="4">
    <location>
        <begin position="1"/>
        <end position="19"/>
    </location>
</feature>
<feature type="chain" id="PRO_5031170495" evidence="4">
    <location>
        <begin position="20"/>
        <end position="234"/>
    </location>
</feature>
<dbReference type="EMBL" id="HBII01036524">
    <property type="protein sequence ID" value="CAE0356543.1"/>
    <property type="molecule type" value="Transcribed_RNA"/>
</dbReference>
<feature type="transmembrane region" description="Helical" evidence="3">
    <location>
        <begin position="174"/>
        <end position="194"/>
    </location>
</feature>
<feature type="transmembrane region" description="Helical" evidence="3">
    <location>
        <begin position="142"/>
        <end position="162"/>
    </location>
</feature>
<dbReference type="AlphaFoldDB" id="A0A7S3NBC7"/>
<dbReference type="InterPro" id="IPR002528">
    <property type="entry name" value="MATE_fam"/>
</dbReference>
<dbReference type="Pfam" id="PF01554">
    <property type="entry name" value="MatE"/>
    <property type="match status" value="1"/>
</dbReference>
<evidence type="ECO:0000313" key="5">
    <source>
        <dbReference type="EMBL" id="CAE0356543.1"/>
    </source>
</evidence>
<feature type="compositionally biased region" description="Basic and acidic residues" evidence="2">
    <location>
        <begin position="216"/>
        <end position="234"/>
    </location>
</feature>
<feature type="region of interest" description="Disordered" evidence="2">
    <location>
        <begin position="215"/>
        <end position="234"/>
    </location>
</feature>
<evidence type="ECO:0000256" key="4">
    <source>
        <dbReference type="SAM" id="SignalP"/>
    </source>
</evidence>
<dbReference type="GO" id="GO:0015297">
    <property type="term" value="F:antiporter activity"/>
    <property type="evidence" value="ECO:0007669"/>
    <property type="project" value="InterPro"/>
</dbReference>
<evidence type="ECO:0000256" key="3">
    <source>
        <dbReference type="SAM" id="Phobius"/>
    </source>
</evidence>
<organism evidence="5">
    <name type="scientific">Euplotes harpa</name>
    <dbReference type="NCBI Taxonomy" id="151035"/>
    <lineage>
        <taxon>Eukaryota</taxon>
        <taxon>Sar</taxon>
        <taxon>Alveolata</taxon>
        <taxon>Ciliophora</taxon>
        <taxon>Intramacronucleata</taxon>
        <taxon>Spirotrichea</taxon>
        <taxon>Hypotrichia</taxon>
        <taxon>Euplotida</taxon>
        <taxon>Euplotidae</taxon>
        <taxon>Euplotes</taxon>
    </lineage>
</organism>
<dbReference type="GO" id="GO:0016020">
    <property type="term" value="C:membrane"/>
    <property type="evidence" value="ECO:0007669"/>
    <property type="project" value="InterPro"/>
</dbReference>
<evidence type="ECO:0000256" key="2">
    <source>
        <dbReference type="SAM" id="MobiDB-lite"/>
    </source>
</evidence>